<keyword evidence="9" id="KW-1185">Reference proteome</keyword>
<feature type="compositionally biased region" description="Basic and acidic residues" evidence="4">
    <location>
        <begin position="338"/>
        <end position="350"/>
    </location>
</feature>
<dbReference type="InterPro" id="IPR029035">
    <property type="entry name" value="DHS-like_NAD/FAD-binding_dom"/>
</dbReference>
<protein>
    <submittedName>
        <fullName evidence="8">Benzoylformate decarboxylase</fullName>
        <ecNumber evidence="8">4.1.1.7</ecNumber>
    </submittedName>
</protein>
<proteinExistence type="inferred from homology"/>
<evidence type="ECO:0000259" key="7">
    <source>
        <dbReference type="Pfam" id="PF02776"/>
    </source>
</evidence>
<dbReference type="CDD" id="cd07035">
    <property type="entry name" value="TPP_PYR_POX_like"/>
    <property type="match status" value="1"/>
</dbReference>
<comment type="similarity">
    <text evidence="1 3">Belongs to the TPP enzyme family.</text>
</comment>
<organism evidence="8 9">
    <name type="scientific">Arthrobacter sulfonylureivorans</name>
    <dbReference type="NCBI Taxonomy" id="2486855"/>
    <lineage>
        <taxon>Bacteria</taxon>
        <taxon>Bacillati</taxon>
        <taxon>Actinomycetota</taxon>
        <taxon>Actinomycetes</taxon>
        <taxon>Micrococcales</taxon>
        <taxon>Micrococcaceae</taxon>
        <taxon>Arthrobacter</taxon>
    </lineage>
</organism>
<evidence type="ECO:0000313" key="9">
    <source>
        <dbReference type="Proteomes" id="UP000829069"/>
    </source>
</evidence>
<feature type="domain" description="Thiamine pyrophosphate enzyme TPP-binding" evidence="6">
    <location>
        <begin position="404"/>
        <end position="530"/>
    </location>
</feature>
<feature type="region of interest" description="Disordered" evidence="4">
    <location>
        <begin position="336"/>
        <end position="361"/>
    </location>
</feature>
<evidence type="ECO:0000256" key="3">
    <source>
        <dbReference type="RuleBase" id="RU362132"/>
    </source>
</evidence>
<evidence type="ECO:0000256" key="1">
    <source>
        <dbReference type="ARBA" id="ARBA00007812"/>
    </source>
</evidence>
<evidence type="ECO:0000256" key="4">
    <source>
        <dbReference type="SAM" id="MobiDB-lite"/>
    </source>
</evidence>
<dbReference type="NCBIfam" id="NF005485">
    <property type="entry name" value="PRK07092.1"/>
    <property type="match status" value="1"/>
</dbReference>
<dbReference type="CDD" id="cd02002">
    <property type="entry name" value="TPP_BFDC"/>
    <property type="match status" value="1"/>
</dbReference>
<dbReference type="InterPro" id="IPR029061">
    <property type="entry name" value="THDP-binding"/>
</dbReference>
<keyword evidence="2 3" id="KW-0786">Thiamine pyrophosphate</keyword>
<accession>A0ABY3W7B8</accession>
<dbReference type="Pfam" id="PF02775">
    <property type="entry name" value="TPP_enzyme_C"/>
    <property type="match status" value="1"/>
</dbReference>
<evidence type="ECO:0000259" key="5">
    <source>
        <dbReference type="Pfam" id="PF00205"/>
    </source>
</evidence>
<dbReference type="GO" id="GO:0050695">
    <property type="term" value="F:benzoylformate decarboxylase activity"/>
    <property type="evidence" value="ECO:0007669"/>
    <property type="project" value="UniProtKB-EC"/>
</dbReference>
<dbReference type="SUPFAM" id="SSF52467">
    <property type="entry name" value="DHS-like NAD/FAD-binding domain"/>
    <property type="match status" value="1"/>
</dbReference>
<feature type="domain" description="Thiamine pyrophosphate enzyme central" evidence="5">
    <location>
        <begin position="196"/>
        <end position="331"/>
    </location>
</feature>
<sequence>MASIKKTVLETTLDVFRAHGMTTIFGNPGSNELPFLAGLTEEFDFILGLHEQVVVGMAEGYARATGRPALVNLHAASGSGNAMGALTNAHYGHIPMVILAGQQVRRTVGQETMLASADASMLPAPLVKYSHEPLAAADVPRTLSQAVFETSAQPRGPVYVSVPLDDWAEPALDDDALLTERSVVTAGGLTDALARELIAAVDGAKRLALVVGPQVDAAAVDDPSVFDAVVSLAEKTGASVFVAPSPSRGPFPTTHPNFEGVIVPGIQSVRDRLAGHDVVLVLGAAVFRYHRWEPSNYLEAGTQVIQLTQDPREATRAPFGRSVVADVAGAAKTLAQGVRDRGQRRGDPGSRELPAAKTSPDGMTGTEILEVLNTHVNDTVAYVNETTTLDLDYLERIAIDRPGMYNFPASGGLGFGLPVAVGMSLGDPGKTVVATVGDGSANYGITALYTAAQRQTRTVFVIVNNSSYGALAGFAQRMGVPDVPGLKLGGIDFVSIAEGYGVPAQRTSTREEFDAAYQKALQGTGPVLIDAQVVGG</sequence>
<keyword evidence="8" id="KW-0456">Lyase</keyword>
<dbReference type="InterPro" id="IPR012000">
    <property type="entry name" value="Thiamin_PyroP_enz_cen_dom"/>
</dbReference>
<dbReference type="Pfam" id="PF02776">
    <property type="entry name" value="TPP_enzyme_N"/>
    <property type="match status" value="1"/>
</dbReference>
<dbReference type="Gene3D" id="3.40.50.1220">
    <property type="entry name" value="TPP-binding domain"/>
    <property type="match status" value="1"/>
</dbReference>
<evidence type="ECO:0000313" key="8">
    <source>
        <dbReference type="EMBL" id="UNK46214.1"/>
    </source>
</evidence>
<dbReference type="InterPro" id="IPR012001">
    <property type="entry name" value="Thiamin_PyroP_enz_TPP-bd_dom"/>
</dbReference>
<dbReference type="Gene3D" id="3.40.50.970">
    <property type="match status" value="2"/>
</dbReference>
<evidence type="ECO:0000259" key="6">
    <source>
        <dbReference type="Pfam" id="PF02775"/>
    </source>
</evidence>
<dbReference type="PANTHER" id="PTHR18968:SF133">
    <property type="entry name" value="BENZOYLFORMATE DECARBOXYLASE"/>
    <property type="match status" value="1"/>
</dbReference>
<dbReference type="Pfam" id="PF00205">
    <property type="entry name" value="TPP_enzyme_M"/>
    <property type="match status" value="1"/>
</dbReference>
<name>A0ABY3W7B8_9MICC</name>
<dbReference type="InterPro" id="IPR045229">
    <property type="entry name" value="TPP_enz"/>
</dbReference>
<dbReference type="Proteomes" id="UP000829069">
    <property type="component" value="Chromosome"/>
</dbReference>
<dbReference type="EMBL" id="CP093326">
    <property type="protein sequence ID" value="UNK46214.1"/>
    <property type="molecule type" value="Genomic_DNA"/>
</dbReference>
<dbReference type="PANTHER" id="PTHR18968">
    <property type="entry name" value="THIAMINE PYROPHOSPHATE ENZYMES"/>
    <property type="match status" value="1"/>
</dbReference>
<feature type="domain" description="Thiamine pyrophosphate enzyme N-terminal TPP-binding" evidence="7">
    <location>
        <begin position="8"/>
        <end position="113"/>
    </location>
</feature>
<evidence type="ECO:0000256" key="2">
    <source>
        <dbReference type="ARBA" id="ARBA00023052"/>
    </source>
</evidence>
<dbReference type="InterPro" id="IPR011766">
    <property type="entry name" value="TPP_enzyme_TPP-bd"/>
</dbReference>
<dbReference type="SUPFAM" id="SSF52518">
    <property type="entry name" value="Thiamin diphosphate-binding fold (THDP-binding)"/>
    <property type="match status" value="2"/>
</dbReference>
<gene>
    <name evidence="8" type="primary">mdlC</name>
    <name evidence="8" type="ORF">MNQ99_02265</name>
</gene>
<dbReference type="RefSeq" id="WP_241914281.1">
    <property type="nucleotide sequence ID" value="NZ_CP093326.1"/>
</dbReference>
<reference evidence="8 9" key="1">
    <citation type="submission" date="2022-03" db="EMBL/GenBank/DDBJ databases">
        <title>Isotopic signatures of nitrous oxide derived from detoxification processes.</title>
        <authorList>
            <person name="Behrendt U."/>
            <person name="Buchen C."/>
            <person name="Well R."/>
            <person name="Ulrich A."/>
            <person name="Rohe L."/>
            <person name="Kolb S."/>
            <person name="Schloter M."/>
            <person name="Horn M.A."/>
            <person name="Augustin J."/>
        </authorList>
    </citation>
    <scope>NUCLEOTIDE SEQUENCE [LARGE SCALE GENOMIC DNA]</scope>
    <source>
        <strain evidence="8 9">S4-C24</strain>
    </source>
</reference>
<dbReference type="EC" id="4.1.1.7" evidence="8"/>